<dbReference type="InterPro" id="IPR000700">
    <property type="entry name" value="PAS-assoc_C"/>
</dbReference>
<dbReference type="GO" id="GO:0000155">
    <property type="term" value="F:phosphorelay sensor kinase activity"/>
    <property type="evidence" value="ECO:0007669"/>
    <property type="project" value="InterPro"/>
</dbReference>
<comment type="caution">
    <text evidence="4">The sequence shown here is derived from an EMBL/GenBank/DDBJ whole genome shotgun (WGS) entry which is preliminary data.</text>
</comment>
<accession>A0A917N0Z8</accession>
<name>A0A917N0Z8_9SPHI</name>
<dbReference type="PANTHER" id="PTHR43102:SF2">
    <property type="entry name" value="GAF DOMAIN-CONTAINING PROTEIN"/>
    <property type="match status" value="1"/>
</dbReference>
<dbReference type="InterPro" id="IPR036097">
    <property type="entry name" value="HisK_dim/P_sf"/>
</dbReference>
<dbReference type="EC" id="2.7.13.3" evidence="2"/>
<reference evidence="4" key="2">
    <citation type="submission" date="2020-09" db="EMBL/GenBank/DDBJ databases">
        <authorList>
            <person name="Sun Q."/>
            <person name="Sedlacek I."/>
        </authorList>
    </citation>
    <scope>NUCLEOTIDE SEQUENCE</scope>
    <source>
        <strain evidence="4">CCM 8711</strain>
    </source>
</reference>
<comment type="catalytic activity">
    <reaction evidence="1">
        <text>ATP + protein L-histidine = ADP + protein N-phospho-L-histidine.</text>
        <dbReference type="EC" id="2.7.13.3"/>
    </reaction>
</comment>
<dbReference type="CDD" id="cd00082">
    <property type="entry name" value="HisKA"/>
    <property type="match status" value="1"/>
</dbReference>
<evidence type="ECO:0000259" key="3">
    <source>
        <dbReference type="PROSITE" id="PS50113"/>
    </source>
</evidence>
<dbReference type="InterPro" id="IPR003018">
    <property type="entry name" value="GAF"/>
</dbReference>
<gene>
    <name evidence="4" type="ORF">GCM10011425_15870</name>
</gene>
<dbReference type="Proteomes" id="UP000662074">
    <property type="component" value="Unassembled WGS sequence"/>
</dbReference>
<keyword evidence="5" id="KW-1185">Reference proteome</keyword>
<evidence type="ECO:0000256" key="1">
    <source>
        <dbReference type="ARBA" id="ARBA00000085"/>
    </source>
</evidence>
<dbReference type="EMBL" id="BMDO01000003">
    <property type="protein sequence ID" value="GGI50375.1"/>
    <property type="molecule type" value="Genomic_DNA"/>
</dbReference>
<dbReference type="InterPro" id="IPR000014">
    <property type="entry name" value="PAS"/>
</dbReference>
<feature type="domain" description="PAC" evidence="3">
    <location>
        <begin position="245"/>
        <end position="298"/>
    </location>
</feature>
<protein>
    <recommendedName>
        <fullName evidence="2">histidine kinase</fullName>
        <ecNumber evidence="2">2.7.13.3</ecNumber>
    </recommendedName>
</protein>
<dbReference type="InterPro" id="IPR035965">
    <property type="entry name" value="PAS-like_dom_sf"/>
</dbReference>
<sequence>MSYNEFFKIRSMERFLDLNINRENELQNIVTLAAEACQTPAAYLVLLDDGLLKYHFDVSSLTSYEALEPAEWNINLEHDKVLVVEDTLLNANFSRHPAVVNEPHIRFYAGVPLMTHDGQNIGSLYVLGQQAKPLSERRQLMLQLLARQAVSMVEFELSLGILKEQYFEAKNSENKLRSFFESSRSSHLLIGRNMEVITFNKTFYDVAYHLFGKSVEAGNLSTDFIYPAYVNDFVTHVQKALSGEMVSHERLINFEGMQPIWSKISYNPTYDANGNIIGVSFNSTDITKRKQSEEKIIKQNEALRKIAYMQSHELRKPVASILGLMHLLKLESTDPGSEVLQMMEKAVLELDDTIHQIVKSTETQTEADVLPSN</sequence>
<dbReference type="Gene3D" id="3.30.450.40">
    <property type="match status" value="1"/>
</dbReference>
<dbReference type="NCBIfam" id="TIGR00229">
    <property type="entry name" value="sensory_box"/>
    <property type="match status" value="1"/>
</dbReference>
<dbReference type="PROSITE" id="PS50113">
    <property type="entry name" value="PAC"/>
    <property type="match status" value="1"/>
</dbReference>
<dbReference type="Gene3D" id="1.10.287.130">
    <property type="match status" value="1"/>
</dbReference>
<dbReference type="AlphaFoldDB" id="A0A917N0Z8"/>
<dbReference type="InterPro" id="IPR029016">
    <property type="entry name" value="GAF-like_dom_sf"/>
</dbReference>
<dbReference type="PANTHER" id="PTHR43102">
    <property type="entry name" value="SLR1143 PROTEIN"/>
    <property type="match status" value="1"/>
</dbReference>
<organism evidence="4 5">
    <name type="scientific">Mucilaginibacter galii</name>
    <dbReference type="NCBI Taxonomy" id="2005073"/>
    <lineage>
        <taxon>Bacteria</taxon>
        <taxon>Pseudomonadati</taxon>
        <taxon>Bacteroidota</taxon>
        <taxon>Sphingobacteriia</taxon>
        <taxon>Sphingobacteriales</taxon>
        <taxon>Sphingobacteriaceae</taxon>
        <taxon>Mucilaginibacter</taxon>
    </lineage>
</organism>
<evidence type="ECO:0000313" key="5">
    <source>
        <dbReference type="Proteomes" id="UP000662074"/>
    </source>
</evidence>
<dbReference type="SUPFAM" id="SSF55785">
    <property type="entry name" value="PYP-like sensor domain (PAS domain)"/>
    <property type="match status" value="1"/>
</dbReference>
<dbReference type="Gene3D" id="3.30.450.20">
    <property type="entry name" value="PAS domain"/>
    <property type="match status" value="1"/>
</dbReference>
<dbReference type="InterPro" id="IPR003661">
    <property type="entry name" value="HisK_dim/P_dom"/>
</dbReference>
<dbReference type="SUPFAM" id="SSF47384">
    <property type="entry name" value="Homodimeric domain of signal transducing histidine kinase"/>
    <property type="match status" value="1"/>
</dbReference>
<dbReference type="SUPFAM" id="SSF55781">
    <property type="entry name" value="GAF domain-like"/>
    <property type="match status" value="1"/>
</dbReference>
<evidence type="ECO:0000256" key="2">
    <source>
        <dbReference type="ARBA" id="ARBA00012438"/>
    </source>
</evidence>
<reference evidence="4" key="1">
    <citation type="journal article" date="2014" name="Int. J. Syst. Evol. Microbiol.">
        <title>Complete genome sequence of Corynebacterium casei LMG S-19264T (=DSM 44701T), isolated from a smear-ripened cheese.</title>
        <authorList>
            <consortium name="US DOE Joint Genome Institute (JGI-PGF)"/>
            <person name="Walter F."/>
            <person name="Albersmeier A."/>
            <person name="Kalinowski J."/>
            <person name="Ruckert C."/>
        </authorList>
    </citation>
    <scope>NUCLEOTIDE SEQUENCE</scope>
    <source>
        <strain evidence="4">CCM 8711</strain>
    </source>
</reference>
<dbReference type="Pfam" id="PF01590">
    <property type="entry name" value="GAF"/>
    <property type="match status" value="1"/>
</dbReference>
<dbReference type="SMART" id="SM00065">
    <property type="entry name" value="GAF"/>
    <property type="match status" value="1"/>
</dbReference>
<evidence type="ECO:0000313" key="4">
    <source>
        <dbReference type="EMBL" id="GGI50375.1"/>
    </source>
</evidence>
<proteinExistence type="predicted"/>